<name>A0AAW4KYR8_VIBCL</name>
<dbReference type="AlphaFoldDB" id="A0AAW4KYR8"/>
<gene>
    <name evidence="1" type="ORF">KIN13_19365</name>
</gene>
<sequence>TLPLKDRQIIENGKLSIAQELETTITTPSIIPALNPVGVLFSRDEEINTEKVARGNILVRSEYEVNGYPQTVTYEISVRNNSIRRRDDL</sequence>
<evidence type="ECO:0000313" key="1">
    <source>
        <dbReference type="EMBL" id="MBS7675569.1"/>
    </source>
</evidence>
<accession>A0AAW4KYR8</accession>
<protein>
    <submittedName>
        <fullName evidence="1">Uncharacterized protein</fullName>
    </submittedName>
</protein>
<feature type="non-terminal residue" evidence="1">
    <location>
        <position position="1"/>
    </location>
</feature>
<evidence type="ECO:0000313" key="2">
    <source>
        <dbReference type="Proteomes" id="UP001196338"/>
    </source>
</evidence>
<dbReference type="RefSeq" id="WP_213421486.1">
    <property type="nucleotide sequence ID" value="NZ_JAHBND010000932.1"/>
</dbReference>
<feature type="non-terminal residue" evidence="1">
    <location>
        <position position="89"/>
    </location>
</feature>
<comment type="caution">
    <text evidence="1">The sequence shown here is derived from an EMBL/GenBank/DDBJ whole genome shotgun (WGS) entry which is preliminary data.</text>
</comment>
<reference evidence="1" key="1">
    <citation type="submission" date="2021-05" db="EMBL/GenBank/DDBJ databases">
        <authorList>
            <person name="Stine C."/>
        </authorList>
    </citation>
    <scope>NUCLEOTIDE SEQUENCE</scope>
    <source>
        <strain evidence="1">TDS0091212</strain>
    </source>
</reference>
<organism evidence="1 2">
    <name type="scientific">Vibrio cholerae</name>
    <dbReference type="NCBI Taxonomy" id="666"/>
    <lineage>
        <taxon>Bacteria</taxon>
        <taxon>Pseudomonadati</taxon>
        <taxon>Pseudomonadota</taxon>
        <taxon>Gammaproteobacteria</taxon>
        <taxon>Vibrionales</taxon>
        <taxon>Vibrionaceae</taxon>
        <taxon>Vibrio</taxon>
    </lineage>
</organism>
<proteinExistence type="predicted"/>
<reference evidence="1" key="2">
    <citation type="submission" date="2023-08" db="EMBL/GenBank/DDBJ databases">
        <title>Vibrio cholerae Outbreaks in Tanzania Exemplify Founder Flush: Simultaneous Increases in Population Size and Genetic Diversity.</title>
        <authorList>
            <person name="Debes A.K."/>
            <person name="Mohammed A."/>
            <person name="Maseke I."/>
            <person name="Almeida M."/>
            <person name="Li S."/>
            <person name="Matimba H."/>
            <person name="Joachim A."/>
            <person name="Mizinduko M."/>
            <person name="Nyanga S."/>
            <person name="Kelly M."/>
            <person name="Kachwamba Y."/>
            <person name="Schaffer A.M."/>
            <person name="Nyanga A.S."/>
            <person name="Mghamba J."/>
            <person name="Mosha F.S."/>
            <person name="Sack D.A."/>
            <person name="Stine O.C."/>
        </authorList>
    </citation>
    <scope>NUCLEOTIDE SEQUENCE</scope>
    <source>
        <strain evidence="1">TDS0091212</strain>
    </source>
</reference>
<dbReference type="EMBL" id="JAHBND010000932">
    <property type="protein sequence ID" value="MBS7675569.1"/>
    <property type="molecule type" value="Genomic_DNA"/>
</dbReference>
<dbReference type="Proteomes" id="UP001196338">
    <property type="component" value="Unassembled WGS sequence"/>
</dbReference>